<evidence type="ECO:0000313" key="3">
    <source>
        <dbReference type="Proteomes" id="UP000198963"/>
    </source>
</evidence>
<dbReference type="PROSITE" id="PS51257">
    <property type="entry name" value="PROKAR_LIPOPROTEIN"/>
    <property type="match status" value="1"/>
</dbReference>
<protein>
    <submittedName>
        <fullName evidence="2">Uncharacterized protein</fullName>
    </submittedName>
</protein>
<gene>
    <name evidence="2" type="ORF">SAMN04489797_2924</name>
</gene>
<dbReference type="RefSeq" id="WP_092447380.1">
    <property type="nucleotide sequence ID" value="NZ_LT629774.1"/>
</dbReference>
<evidence type="ECO:0000313" key="2">
    <source>
        <dbReference type="EMBL" id="SDS98098.1"/>
    </source>
</evidence>
<sequence>MKNRILLYFLVSISIFSCKKDIAEFKPTNPFENTLVIEKQFFDLDTLTNQIITGEKGTKIYFNREDFDINKNDKVTLELKEYYNRLELISDNLNTITNKNELLESNGVIYLNLKVGDKKINLKKDKKLRIEFAQKFRKGDRIYNGVLDSLNQITWIDDKETYISFPVFDFESTRQFGGVETYMNKIISIDSLDYYSQLNIDMLSDATSELYVINWWDYPSILISNLGWINVDKIIEPDAIISYELNLNQSELDNVSTFLIYQDLNSFISDYRQPNNLKFTEIPIKNKTSLVVIAKKRTDIYANRILLNKNTIGNLEIELKKTDSTELEKLLKK</sequence>
<dbReference type="EMBL" id="LT629774">
    <property type="protein sequence ID" value="SDS98098.1"/>
    <property type="molecule type" value="Genomic_DNA"/>
</dbReference>
<accession>A0A1H1WL99</accession>
<proteinExistence type="predicted"/>
<name>A0A1H1WL99_9FLAO</name>
<keyword evidence="1" id="KW-0175">Coiled coil</keyword>
<reference evidence="2 3" key="1">
    <citation type="submission" date="2016-10" db="EMBL/GenBank/DDBJ databases">
        <authorList>
            <person name="Varghese N."/>
            <person name="Submissions S."/>
        </authorList>
    </citation>
    <scope>NUCLEOTIDE SEQUENCE [LARGE SCALE GENOMIC DNA]</scope>
    <source>
        <strain evidence="2 3">RHA_55</strain>
    </source>
</reference>
<feature type="coiled-coil region" evidence="1">
    <location>
        <begin position="79"/>
        <end position="106"/>
    </location>
</feature>
<dbReference type="STRING" id="1249933.SAMN04489797_2924"/>
<dbReference type="AlphaFoldDB" id="A0A1H1WL99"/>
<organism evidence="2 3">
    <name type="scientific">Winogradskyella sediminis</name>
    <dbReference type="NCBI Taxonomy" id="1382466"/>
    <lineage>
        <taxon>Bacteria</taxon>
        <taxon>Pseudomonadati</taxon>
        <taxon>Bacteroidota</taxon>
        <taxon>Flavobacteriia</taxon>
        <taxon>Flavobacteriales</taxon>
        <taxon>Flavobacteriaceae</taxon>
        <taxon>Winogradskyella</taxon>
    </lineage>
</organism>
<dbReference type="Proteomes" id="UP000198963">
    <property type="component" value="Chromosome I"/>
</dbReference>
<evidence type="ECO:0000256" key="1">
    <source>
        <dbReference type="SAM" id="Coils"/>
    </source>
</evidence>
<keyword evidence="3" id="KW-1185">Reference proteome</keyword>